<dbReference type="Proteomes" id="UP000837857">
    <property type="component" value="Chromosome 30"/>
</dbReference>
<evidence type="ECO:0000256" key="1">
    <source>
        <dbReference type="SAM" id="MobiDB-lite"/>
    </source>
</evidence>
<proteinExistence type="predicted"/>
<reference evidence="2" key="1">
    <citation type="submission" date="2022-03" db="EMBL/GenBank/DDBJ databases">
        <authorList>
            <person name="Martin H S."/>
        </authorList>
    </citation>
    <scope>NUCLEOTIDE SEQUENCE</scope>
</reference>
<organism evidence="2 3">
    <name type="scientific">Iphiclides podalirius</name>
    <name type="common">scarce swallowtail</name>
    <dbReference type="NCBI Taxonomy" id="110791"/>
    <lineage>
        <taxon>Eukaryota</taxon>
        <taxon>Metazoa</taxon>
        <taxon>Ecdysozoa</taxon>
        <taxon>Arthropoda</taxon>
        <taxon>Hexapoda</taxon>
        <taxon>Insecta</taxon>
        <taxon>Pterygota</taxon>
        <taxon>Neoptera</taxon>
        <taxon>Endopterygota</taxon>
        <taxon>Lepidoptera</taxon>
        <taxon>Glossata</taxon>
        <taxon>Ditrysia</taxon>
        <taxon>Papilionoidea</taxon>
        <taxon>Papilionidae</taxon>
        <taxon>Papilioninae</taxon>
        <taxon>Iphiclides</taxon>
    </lineage>
</organism>
<feature type="non-terminal residue" evidence="2">
    <location>
        <position position="1"/>
    </location>
</feature>
<feature type="region of interest" description="Disordered" evidence="1">
    <location>
        <begin position="1"/>
        <end position="64"/>
    </location>
</feature>
<dbReference type="EMBL" id="OW152842">
    <property type="protein sequence ID" value="CAH2065136.1"/>
    <property type="molecule type" value="Genomic_DNA"/>
</dbReference>
<sequence>MPPVPIISRWSKSPALKEPGSKRLQRGASEVFPPRNRTSATTSPRGIGPRASTKAMPAPAEQGGIDSDISLVCELAEKIDLAEISTFAYKIRSVRNIQERIRALADHTAVVEALKSVR</sequence>
<accession>A0ABN8IUI7</accession>
<protein>
    <submittedName>
        <fullName evidence="2">Uncharacterized protein</fullName>
    </submittedName>
</protein>
<gene>
    <name evidence="2" type="ORF">IPOD504_LOCUS13052</name>
</gene>
<evidence type="ECO:0000313" key="2">
    <source>
        <dbReference type="EMBL" id="CAH2065136.1"/>
    </source>
</evidence>
<name>A0ABN8IUI7_9NEOP</name>
<evidence type="ECO:0000313" key="3">
    <source>
        <dbReference type="Proteomes" id="UP000837857"/>
    </source>
</evidence>
<keyword evidence="3" id="KW-1185">Reference proteome</keyword>